<feature type="transmembrane region" description="Helical" evidence="1">
    <location>
        <begin position="58"/>
        <end position="82"/>
    </location>
</feature>
<keyword evidence="3" id="KW-1185">Reference proteome</keyword>
<feature type="transmembrane region" description="Helical" evidence="1">
    <location>
        <begin position="182"/>
        <end position="200"/>
    </location>
</feature>
<sequence length="234" mass="23503">MMMTLLMIFVVTGALLIGALWGLYLPLSKSWEGFLIALAGGALIVSVMLEMVEPAGQVLSFAALAASLAAGALCFTLADWFLSEKMRAAGGIGLLLAITLDGVPENLALGVSLIGADPLSVAALAGSILLSNLPEAAGGAKQMHKSGRSKPAVLALWTGAAVLLAAAALAGNLLLADAGAPPLAYMRSFAAGAVTASLATEIFPKAFKQEHFGTGIAIALGLIVAYGLTQLSGG</sequence>
<evidence type="ECO:0000256" key="1">
    <source>
        <dbReference type="SAM" id="Phobius"/>
    </source>
</evidence>
<feature type="transmembrane region" description="Helical" evidence="1">
    <location>
        <begin position="152"/>
        <end position="176"/>
    </location>
</feature>
<dbReference type="Proteomes" id="UP000248012">
    <property type="component" value="Unassembled WGS sequence"/>
</dbReference>
<dbReference type="OrthoDB" id="1145132at2"/>
<dbReference type="AlphaFoldDB" id="A0A2V4NF31"/>
<evidence type="ECO:0000313" key="3">
    <source>
        <dbReference type="Proteomes" id="UP000248012"/>
    </source>
</evidence>
<evidence type="ECO:0000313" key="2">
    <source>
        <dbReference type="EMBL" id="PYC48983.1"/>
    </source>
</evidence>
<keyword evidence="1" id="KW-0812">Transmembrane</keyword>
<keyword evidence="1" id="KW-0472">Membrane</keyword>
<keyword evidence="1" id="KW-1133">Transmembrane helix</keyword>
<comment type="caution">
    <text evidence="2">The sequence shown here is derived from an EMBL/GenBank/DDBJ whole genome shotgun (WGS) entry which is preliminary data.</text>
</comment>
<protein>
    <submittedName>
        <fullName evidence="2">Zinc transporter</fullName>
    </submittedName>
</protein>
<feature type="transmembrane region" description="Helical" evidence="1">
    <location>
        <begin position="6"/>
        <end position="27"/>
    </location>
</feature>
<proteinExistence type="predicted"/>
<organism evidence="2 3">
    <name type="scientific">Litorivita pollutaquae</name>
    <dbReference type="NCBI Taxonomy" id="2200892"/>
    <lineage>
        <taxon>Bacteria</taxon>
        <taxon>Pseudomonadati</taxon>
        <taxon>Pseudomonadota</taxon>
        <taxon>Alphaproteobacteria</taxon>
        <taxon>Rhodobacterales</taxon>
        <taxon>Paracoccaceae</taxon>
        <taxon>Litorivita</taxon>
    </lineage>
</organism>
<dbReference type="EMBL" id="QFVT01000002">
    <property type="protein sequence ID" value="PYC48983.1"/>
    <property type="molecule type" value="Genomic_DNA"/>
</dbReference>
<feature type="transmembrane region" description="Helical" evidence="1">
    <location>
        <begin position="212"/>
        <end position="229"/>
    </location>
</feature>
<reference evidence="2 3" key="1">
    <citation type="submission" date="2018-05" db="EMBL/GenBank/DDBJ databases">
        <title>Oceanovita maritima gen. nov., sp. nov., a marine bacterium in the family Rhodobacteraceae isolated from surface seawater of Lundu port Xiamen, China.</title>
        <authorList>
            <person name="Hetharua B.H."/>
            <person name="Min D."/>
            <person name="Liao H."/>
            <person name="Tian Y."/>
        </authorList>
    </citation>
    <scope>NUCLEOTIDE SEQUENCE [LARGE SCALE GENOMIC DNA]</scope>
    <source>
        <strain evidence="2 3">FSX-11</strain>
    </source>
</reference>
<feature type="transmembrane region" description="Helical" evidence="1">
    <location>
        <begin position="34"/>
        <end position="52"/>
    </location>
</feature>
<accession>A0A2V4NF31</accession>
<name>A0A2V4NF31_9RHOB</name>
<gene>
    <name evidence="2" type="ORF">DI396_02640</name>
</gene>